<dbReference type="GO" id="GO:0004930">
    <property type="term" value="F:G protein-coupled receptor activity"/>
    <property type="evidence" value="ECO:0007669"/>
    <property type="project" value="UniProtKB-KW"/>
</dbReference>
<keyword evidence="7" id="KW-1015">Disulfide bond</keyword>
<evidence type="ECO:0000313" key="14">
    <source>
        <dbReference type="Proteomes" id="UP000270296"/>
    </source>
</evidence>
<dbReference type="WBParaSite" id="SBAD_0001051101-mRNA-1">
    <property type="protein sequence ID" value="SBAD_0001051101-mRNA-1"/>
    <property type="gene ID" value="SBAD_0001051101"/>
</dbReference>
<dbReference type="Pfam" id="PF00001">
    <property type="entry name" value="7tm_1"/>
    <property type="match status" value="1"/>
</dbReference>
<keyword evidence="9" id="KW-0325">Glycoprotein</keyword>
<feature type="transmembrane region" description="Helical" evidence="11">
    <location>
        <begin position="18"/>
        <end position="42"/>
    </location>
</feature>
<dbReference type="PRINTS" id="PR00237">
    <property type="entry name" value="GPCRRHODOPSN"/>
</dbReference>
<dbReference type="PANTHER" id="PTHR45695:SF23">
    <property type="entry name" value="GALANIN-LIKE G-PROTEIN COUPLED RECEPTOR NPR-9"/>
    <property type="match status" value="1"/>
</dbReference>
<dbReference type="InterPro" id="IPR017452">
    <property type="entry name" value="GPCR_Rhodpsn_7TM"/>
</dbReference>
<evidence type="ECO:0000256" key="8">
    <source>
        <dbReference type="ARBA" id="ARBA00023170"/>
    </source>
</evidence>
<reference evidence="15" key="1">
    <citation type="submission" date="2016-06" db="UniProtKB">
        <authorList>
            <consortium name="WormBaseParasite"/>
        </authorList>
    </citation>
    <scope>IDENTIFICATION</scope>
</reference>
<evidence type="ECO:0000313" key="15">
    <source>
        <dbReference type="WBParaSite" id="SBAD_0001051101-mRNA-1"/>
    </source>
</evidence>
<dbReference type="PROSITE" id="PS50262">
    <property type="entry name" value="G_PROTEIN_RECEP_F1_2"/>
    <property type="match status" value="1"/>
</dbReference>
<dbReference type="InterPro" id="IPR000276">
    <property type="entry name" value="GPCR_Rhodpsn"/>
</dbReference>
<evidence type="ECO:0000256" key="6">
    <source>
        <dbReference type="ARBA" id="ARBA00023136"/>
    </source>
</evidence>
<keyword evidence="6 11" id="KW-0472">Membrane</keyword>
<evidence type="ECO:0000256" key="11">
    <source>
        <dbReference type="SAM" id="Phobius"/>
    </source>
</evidence>
<feature type="domain" description="G-protein coupled receptors family 1 profile" evidence="12">
    <location>
        <begin position="1"/>
        <end position="164"/>
    </location>
</feature>
<evidence type="ECO:0000256" key="4">
    <source>
        <dbReference type="ARBA" id="ARBA00022989"/>
    </source>
</evidence>
<keyword evidence="2" id="KW-1003">Cell membrane</keyword>
<evidence type="ECO:0000256" key="1">
    <source>
        <dbReference type="ARBA" id="ARBA00004651"/>
    </source>
</evidence>
<name>A0A183J2Q0_9BILA</name>
<proteinExistence type="predicted"/>
<dbReference type="Proteomes" id="UP000270296">
    <property type="component" value="Unassembled WGS sequence"/>
</dbReference>
<evidence type="ECO:0000256" key="5">
    <source>
        <dbReference type="ARBA" id="ARBA00023040"/>
    </source>
</evidence>
<feature type="transmembrane region" description="Helical" evidence="11">
    <location>
        <begin position="71"/>
        <end position="94"/>
    </location>
</feature>
<dbReference type="Gene3D" id="1.20.1070.10">
    <property type="entry name" value="Rhodopsin 7-helix transmembrane proteins"/>
    <property type="match status" value="1"/>
</dbReference>
<dbReference type="PANTHER" id="PTHR45695">
    <property type="entry name" value="LEUCOKININ RECEPTOR-RELATED"/>
    <property type="match status" value="1"/>
</dbReference>
<comment type="subcellular location">
    <subcellularLocation>
        <location evidence="1">Cell membrane</location>
        <topology evidence="1">Multi-pass membrane protein</topology>
    </subcellularLocation>
</comment>
<dbReference type="OrthoDB" id="2132067at2759"/>
<keyword evidence="4 11" id="KW-1133">Transmembrane helix</keyword>
<dbReference type="AlphaFoldDB" id="A0A183J2Q0"/>
<keyword evidence="8" id="KW-0675">Receptor</keyword>
<keyword evidence="10" id="KW-0807">Transducer</keyword>
<feature type="transmembrane region" description="Helical" evidence="11">
    <location>
        <begin position="162"/>
        <end position="185"/>
    </location>
</feature>
<evidence type="ECO:0000256" key="10">
    <source>
        <dbReference type="ARBA" id="ARBA00023224"/>
    </source>
</evidence>
<dbReference type="SUPFAM" id="SSF81321">
    <property type="entry name" value="Family A G protein-coupled receptor-like"/>
    <property type="match status" value="1"/>
</dbReference>
<feature type="transmembrane region" description="Helical" evidence="11">
    <location>
        <begin position="126"/>
        <end position="150"/>
    </location>
</feature>
<dbReference type="EMBL" id="UZAM01013682">
    <property type="protein sequence ID" value="VDP29392.1"/>
    <property type="molecule type" value="Genomic_DNA"/>
</dbReference>
<evidence type="ECO:0000259" key="12">
    <source>
        <dbReference type="PROSITE" id="PS50262"/>
    </source>
</evidence>
<evidence type="ECO:0000256" key="7">
    <source>
        <dbReference type="ARBA" id="ARBA00023157"/>
    </source>
</evidence>
<keyword evidence="5" id="KW-0297">G-protein coupled receptor</keyword>
<sequence>MLLTFTPIFNSRSARNTLIVSILLWTIIVLVNIPILSINGIYEYQFMMESRSSCTYVAHANRTANQSNVRLVYLSFNVFGYILPFAITCLLYYVMIRRLATAHRNCHSSIRASKDNRMKQKVTRTVTAVIVTFAVCWLPLNICFCLIFAQTLAYANSCLNPILYGFLSEPFRKGFFNIGAFVFCLKRGTRNVRYELAREFRSGSKSYSLCAVAASIVSVVCLINTGFFIIHLLYNRYEQCFL</sequence>
<feature type="transmembrane region" description="Helical" evidence="11">
    <location>
        <begin position="206"/>
        <end position="234"/>
    </location>
</feature>
<accession>A0A183J2Q0</accession>
<keyword evidence="14" id="KW-1185">Reference proteome</keyword>
<protein>
    <submittedName>
        <fullName evidence="15">G_PROTEIN_RECEP_F1_2 domain-containing protein</fullName>
    </submittedName>
</protein>
<keyword evidence="3 11" id="KW-0812">Transmembrane</keyword>
<organism evidence="15">
    <name type="scientific">Soboliphyme baturini</name>
    <dbReference type="NCBI Taxonomy" id="241478"/>
    <lineage>
        <taxon>Eukaryota</taxon>
        <taxon>Metazoa</taxon>
        <taxon>Ecdysozoa</taxon>
        <taxon>Nematoda</taxon>
        <taxon>Enoplea</taxon>
        <taxon>Dorylaimia</taxon>
        <taxon>Dioctophymatida</taxon>
        <taxon>Dioctophymatoidea</taxon>
        <taxon>Soboliphymatidae</taxon>
        <taxon>Soboliphyme</taxon>
    </lineage>
</organism>
<evidence type="ECO:0000256" key="3">
    <source>
        <dbReference type="ARBA" id="ARBA00022692"/>
    </source>
</evidence>
<reference evidence="13 14" key="2">
    <citation type="submission" date="2018-11" db="EMBL/GenBank/DDBJ databases">
        <authorList>
            <consortium name="Pathogen Informatics"/>
        </authorList>
    </citation>
    <scope>NUCLEOTIDE SEQUENCE [LARGE SCALE GENOMIC DNA]</scope>
</reference>
<gene>
    <name evidence="13" type="ORF">SBAD_LOCUS10148</name>
</gene>
<evidence type="ECO:0000256" key="2">
    <source>
        <dbReference type="ARBA" id="ARBA00022475"/>
    </source>
</evidence>
<evidence type="ECO:0000313" key="13">
    <source>
        <dbReference type="EMBL" id="VDP29392.1"/>
    </source>
</evidence>
<dbReference type="GO" id="GO:0005886">
    <property type="term" value="C:plasma membrane"/>
    <property type="evidence" value="ECO:0007669"/>
    <property type="project" value="UniProtKB-SubCell"/>
</dbReference>
<evidence type="ECO:0000256" key="9">
    <source>
        <dbReference type="ARBA" id="ARBA00023180"/>
    </source>
</evidence>